<accession>A0AAD6G1C6</accession>
<reference evidence="2" key="1">
    <citation type="submission" date="2022-12" db="EMBL/GenBank/DDBJ databases">
        <authorList>
            <person name="Petersen C."/>
        </authorList>
    </citation>
    <scope>NUCLEOTIDE SEQUENCE</scope>
    <source>
        <strain evidence="2">IBT 16125</strain>
    </source>
</reference>
<dbReference type="EMBL" id="JAPVEA010000007">
    <property type="protein sequence ID" value="KAJ5444744.1"/>
    <property type="molecule type" value="Genomic_DNA"/>
</dbReference>
<organism evidence="2 3">
    <name type="scientific">Penicillium daleae</name>
    <dbReference type="NCBI Taxonomy" id="63821"/>
    <lineage>
        <taxon>Eukaryota</taxon>
        <taxon>Fungi</taxon>
        <taxon>Dikarya</taxon>
        <taxon>Ascomycota</taxon>
        <taxon>Pezizomycotina</taxon>
        <taxon>Eurotiomycetes</taxon>
        <taxon>Eurotiomycetidae</taxon>
        <taxon>Eurotiales</taxon>
        <taxon>Aspergillaceae</taxon>
        <taxon>Penicillium</taxon>
    </lineage>
</organism>
<evidence type="ECO:0000256" key="1">
    <source>
        <dbReference type="SAM" id="MobiDB-lite"/>
    </source>
</evidence>
<sequence length="68" mass="7165">MWSEAGGSRPRSREVARNNQGLEPDGKRVGAVKEQDHANACRGGFEGESWGGGASPLGAPVLTPKCMR</sequence>
<evidence type="ECO:0000313" key="3">
    <source>
        <dbReference type="Proteomes" id="UP001213681"/>
    </source>
</evidence>
<dbReference type="GeneID" id="81602241"/>
<protein>
    <submittedName>
        <fullName evidence="2">Uncharacterized protein</fullName>
    </submittedName>
</protein>
<evidence type="ECO:0000313" key="2">
    <source>
        <dbReference type="EMBL" id="KAJ5444744.1"/>
    </source>
</evidence>
<proteinExistence type="predicted"/>
<dbReference type="RefSeq" id="XP_056764824.1">
    <property type="nucleotide sequence ID" value="XM_056911998.1"/>
</dbReference>
<feature type="region of interest" description="Disordered" evidence="1">
    <location>
        <begin position="1"/>
        <end position="68"/>
    </location>
</feature>
<reference evidence="2" key="2">
    <citation type="journal article" date="2023" name="IMA Fungus">
        <title>Comparative genomic study of the Penicillium genus elucidates a diverse pangenome and 15 lateral gene transfer events.</title>
        <authorList>
            <person name="Petersen C."/>
            <person name="Sorensen T."/>
            <person name="Nielsen M.R."/>
            <person name="Sondergaard T.E."/>
            <person name="Sorensen J.L."/>
            <person name="Fitzpatrick D.A."/>
            <person name="Frisvad J.C."/>
            <person name="Nielsen K.L."/>
        </authorList>
    </citation>
    <scope>NUCLEOTIDE SEQUENCE</scope>
    <source>
        <strain evidence="2">IBT 16125</strain>
    </source>
</reference>
<keyword evidence="3" id="KW-1185">Reference proteome</keyword>
<gene>
    <name evidence="2" type="ORF">N7458_008616</name>
</gene>
<feature type="compositionally biased region" description="Gly residues" evidence="1">
    <location>
        <begin position="44"/>
        <end position="55"/>
    </location>
</feature>
<dbReference type="AlphaFoldDB" id="A0AAD6G1C6"/>
<name>A0AAD6G1C6_9EURO</name>
<dbReference type="Proteomes" id="UP001213681">
    <property type="component" value="Unassembled WGS sequence"/>
</dbReference>
<feature type="compositionally biased region" description="Basic and acidic residues" evidence="1">
    <location>
        <begin position="24"/>
        <end position="39"/>
    </location>
</feature>
<comment type="caution">
    <text evidence="2">The sequence shown here is derived from an EMBL/GenBank/DDBJ whole genome shotgun (WGS) entry which is preliminary data.</text>
</comment>